<dbReference type="NCBIfam" id="NF033537">
    <property type="entry name" value="lasso_biosyn_B2"/>
    <property type="match status" value="1"/>
</dbReference>
<dbReference type="Proteomes" id="UP000538147">
    <property type="component" value="Unassembled WGS sequence"/>
</dbReference>
<protein>
    <recommendedName>
        <fullName evidence="1">Microcin J25-processing protein McjB C-terminal domain-containing protein</fullName>
    </recommendedName>
</protein>
<comment type="caution">
    <text evidence="2">The sequence shown here is derived from an EMBL/GenBank/DDBJ whole genome shotgun (WGS) entry which is preliminary data.</text>
</comment>
<dbReference type="InterPro" id="IPR032708">
    <property type="entry name" value="McjB_C"/>
</dbReference>
<gene>
    <name evidence="2" type="ORF">FHS79_003142</name>
</gene>
<evidence type="ECO:0000313" key="3">
    <source>
        <dbReference type="Proteomes" id="UP000538147"/>
    </source>
</evidence>
<dbReference type="AlphaFoldDB" id="A0A841L8Q9"/>
<name>A0A841L8Q9_9SPHN</name>
<reference evidence="2 3" key="1">
    <citation type="submission" date="2020-08" db="EMBL/GenBank/DDBJ databases">
        <title>Genomic Encyclopedia of Type Strains, Phase IV (KMG-IV): sequencing the most valuable type-strain genomes for metagenomic binning, comparative biology and taxonomic classification.</title>
        <authorList>
            <person name="Goeker M."/>
        </authorList>
    </citation>
    <scope>NUCLEOTIDE SEQUENCE [LARGE SCALE GENOMIC DNA]</scope>
    <source>
        <strain evidence="2 3">DSM 102189</strain>
    </source>
</reference>
<proteinExistence type="predicted"/>
<sequence length="236" mass="26966">MTSPRFLLSETAYMAMCDDQMVFMDARNGQYLLLSGADTGYVSPIIATPGSKCELFETIRVSTEALEVAAELQKRGLLTAEATGKPYRPVVYQQVVREIPRIVRTDQPEPGIRDIARFATALLMARMMIKTKSIDRITKTVHGWKTASRAKPELQEFSEALELYRRTRPLFMTVENNCFVETLCMLAHFRNYASALTWRIGVRLQPFRAHAWLQWGDFAVDDEACTIHEYTVIMEI</sequence>
<keyword evidence="3" id="KW-1185">Reference proteome</keyword>
<dbReference type="InterPro" id="IPR053521">
    <property type="entry name" value="McjB-like"/>
</dbReference>
<dbReference type="RefSeq" id="WP_184202220.1">
    <property type="nucleotide sequence ID" value="NZ_BMOX01000016.1"/>
</dbReference>
<dbReference type="EMBL" id="JACIIV010000028">
    <property type="protein sequence ID" value="MBB6228944.1"/>
    <property type="molecule type" value="Genomic_DNA"/>
</dbReference>
<evidence type="ECO:0000313" key="2">
    <source>
        <dbReference type="EMBL" id="MBB6228944.1"/>
    </source>
</evidence>
<organism evidence="2 3">
    <name type="scientific">Polymorphobacter multimanifer</name>
    <dbReference type="NCBI Taxonomy" id="1070431"/>
    <lineage>
        <taxon>Bacteria</taxon>
        <taxon>Pseudomonadati</taxon>
        <taxon>Pseudomonadota</taxon>
        <taxon>Alphaproteobacteria</taxon>
        <taxon>Sphingomonadales</taxon>
        <taxon>Sphingosinicellaceae</taxon>
        <taxon>Polymorphobacter</taxon>
    </lineage>
</organism>
<evidence type="ECO:0000259" key="1">
    <source>
        <dbReference type="Pfam" id="PF13471"/>
    </source>
</evidence>
<feature type="domain" description="Microcin J25-processing protein McjB C-terminal" evidence="1">
    <location>
        <begin position="134"/>
        <end position="234"/>
    </location>
</feature>
<dbReference type="Pfam" id="PF13471">
    <property type="entry name" value="Transglut_core3"/>
    <property type="match status" value="1"/>
</dbReference>
<accession>A0A841L8Q9</accession>